<evidence type="ECO:0000256" key="4">
    <source>
        <dbReference type="ARBA" id="ARBA00022840"/>
    </source>
</evidence>
<gene>
    <name evidence="6" type="ORF">V3H18_15305</name>
</gene>
<dbReference type="PANTHER" id="PTHR42788:SF19">
    <property type="entry name" value="ALIPHATIC SULFONATES IMPORT ATP-BINDING PROTEIN SSUB 2"/>
    <property type="match status" value="1"/>
</dbReference>
<evidence type="ECO:0000256" key="1">
    <source>
        <dbReference type="ARBA" id="ARBA00005417"/>
    </source>
</evidence>
<dbReference type="Proteomes" id="UP001350748">
    <property type="component" value="Unassembled WGS sequence"/>
</dbReference>
<dbReference type="InterPro" id="IPR027417">
    <property type="entry name" value="P-loop_NTPase"/>
</dbReference>
<comment type="caution">
    <text evidence="6">The sequence shown here is derived from an EMBL/GenBank/DDBJ whole genome shotgun (WGS) entry which is preliminary data.</text>
</comment>
<dbReference type="Pfam" id="PF00005">
    <property type="entry name" value="ABC_tran"/>
    <property type="match status" value="1"/>
</dbReference>
<dbReference type="InterPro" id="IPR003593">
    <property type="entry name" value="AAA+_ATPase"/>
</dbReference>
<dbReference type="Gene3D" id="3.40.50.300">
    <property type="entry name" value="P-loop containing nucleotide triphosphate hydrolases"/>
    <property type="match status" value="1"/>
</dbReference>
<dbReference type="SUPFAM" id="SSF52540">
    <property type="entry name" value="P-loop containing nucleoside triphosphate hydrolases"/>
    <property type="match status" value="1"/>
</dbReference>
<feature type="domain" description="ABC transporter" evidence="5">
    <location>
        <begin position="7"/>
        <end position="234"/>
    </location>
</feature>
<organism evidence="6 7">
    <name type="scientific">Methylocystis borbori</name>
    <dbReference type="NCBI Taxonomy" id="3118750"/>
    <lineage>
        <taxon>Bacteria</taxon>
        <taxon>Pseudomonadati</taxon>
        <taxon>Pseudomonadota</taxon>
        <taxon>Alphaproteobacteria</taxon>
        <taxon>Hyphomicrobiales</taxon>
        <taxon>Methylocystaceae</taxon>
        <taxon>Methylocystis</taxon>
    </lineage>
</organism>
<keyword evidence="4 6" id="KW-0067">ATP-binding</keyword>
<dbReference type="SMART" id="SM00382">
    <property type="entry name" value="AAA"/>
    <property type="match status" value="1"/>
</dbReference>
<name>A0ABU7XL91_9HYPH</name>
<protein>
    <submittedName>
        <fullName evidence="6">ABC transporter ATP-binding protein</fullName>
    </submittedName>
</protein>
<accession>A0ABU7XL91</accession>
<keyword evidence="2" id="KW-0813">Transport</keyword>
<proteinExistence type="inferred from homology"/>
<comment type="similarity">
    <text evidence="1">Belongs to the ABC transporter superfamily.</text>
</comment>
<dbReference type="EMBL" id="JAZHYN010000065">
    <property type="protein sequence ID" value="MEF3367900.1"/>
    <property type="molecule type" value="Genomic_DNA"/>
</dbReference>
<sequence>MTSRAVVSLHGVGKTFPSGLTALAAFDLDVREGETLTLLGPSGCGKSTALRLIAGLAAPSVGAITWRETQAKNNIGFVFQDPTLLPWASVFDNVYLPLRLKGESREAAAPRVKEALAHVSLSDFARARPRELSGGMKMRCAIARALVTRPALILMDEPFAALDEVTRFKLNDDLLALKGDIGATIVFVTHSVFEAAYLSTRILVMSRQRGQIVEEIVIDPALARDDEFRLSETFADICRRASRALRAATEAMTP</sequence>
<keyword evidence="3" id="KW-0547">Nucleotide-binding</keyword>
<evidence type="ECO:0000256" key="3">
    <source>
        <dbReference type="ARBA" id="ARBA00022741"/>
    </source>
</evidence>
<reference evidence="6 7" key="1">
    <citation type="submission" date="2024-02" db="EMBL/GenBank/DDBJ databases">
        <authorList>
            <person name="Grouzdev D."/>
        </authorList>
    </citation>
    <scope>NUCLEOTIDE SEQUENCE [LARGE SCALE GENOMIC DNA]</scope>
    <source>
        <strain evidence="6 7">9N</strain>
    </source>
</reference>
<dbReference type="InterPro" id="IPR003439">
    <property type="entry name" value="ABC_transporter-like_ATP-bd"/>
</dbReference>
<dbReference type="RefSeq" id="WP_332082934.1">
    <property type="nucleotide sequence ID" value="NZ_JAZHYN010000065.1"/>
</dbReference>
<dbReference type="CDD" id="cd03293">
    <property type="entry name" value="ABC_NrtD_SsuB_transporters"/>
    <property type="match status" value="1"/>
</dbReference>
<dbReference type="PROSITE" id="PS50893">
    <property type="entry name" value="ABC_TRANSPORTER_2"/>
    <property type="match status" value="1"/>
</dbReference>
<dbReference type="GO" id="GO:0005524">
    <property type="term" value="F:ATP binding"/>
    <property type="evidence" value="ECO:0007669"/>
    <property type="project" value="UniProtKB-KW"/>
</dbReference>
<evidence type="ECO:0000313" key="6">
    <source>
        <dbReference type="EMBL" id="MEF3367900.1"/>
    </source>
</evidence>
<dbReference type="PANTHER" id="PTHR42788">
    <property type="entry name" value="TAURINE IMPORT ATP-BINDING PROTEIN-RELATED"/>
    <property type="match status" value="1"/>
</dbReference>
<dbReference type="InterPro" id="IPR050166">
    <property type="entry name" value="ABC_transporter_ATP-bind"/>
</dbReference>
<keyword evidence="7" id="KW-1185">Reference proteome</keyword>
<evidence type="ECO:0000259" key="5">
    <source>
        <dbReference type="PROSITE" id="PS50893"/>
    </source>
</evidence>
<evidence type="ECO:0000313" key="7">
    <source>
        <dbReference type="Proteomes" id="UP001350748"/>
    </source>
</evidence>
<evidence type="ECO:0000256" key="2">
    <source>
        <dbReference type="ARBA" id="ARBA00022448"/>
    </source>
</evidence>